<protein>
    <recommendedName>
        <fullName evidence="3">Integrase</fullName>
    </recommendedName>
</protein>
<proteinExistence type="predicted"/>
<sequence>MSLVYVQHILAHKYQTTLQKYLNPSKDEVITAGLAHFARLELRRKNPPPAPLAPAYNPESLNVLFGGPR</sequence>
<dbReference type="Proteomes" id="UP001354709">
    <property type="component" value="Unassembled WGS sequence"/>
</dbReference>
<comment type="caution">
    <text evidence="1">The sequence shown here is derived from an EMBL/GenBank/DDBJ whole genome shotgun (WGS) entry which is preliminary data.</text>
</comment>
<dbReference type="EMBL" id="JAZBJO010000037">
    <property type="protein sequence ID" value="MEE4597622.1"/>
    <property type="molecule type" value="Genomic_DNA"/>
</dbReference>
<dbReference type="RefSeq" id="WP_330814379.1">
    <property type="nucleotide sequence ID" value="NZ_JAZBJO010000037.1"/>
</dbReference>
<reference evidence="1 2" key="1">
    <citation type="submission" date="2023-11" db="EMBL/GenBank/DDBJ databases">
        <title>30 novel species of actinomycetes from the DSMZ collection.</title>
        <authorList>
            <person name="Nouioui I."/>
        </authorList>
    </citation>
    <scope>NUCLEOTIDE SEQUENCE [LARGE SCALE GENOMIC DNA]</scope>
    <source>
        <strain evidence="1 2">DSM 41524</strain>
    </source>
</reference>
<evidence type="ECO:0008006" key="3">
    <source>
        <dbReference type="Google" id="ProtNLM"/>
    </source>
</evidence>
<accession>A0ABU7Q8A8</accession>
<evidence type="ECO:0000313" key="1">
    <source>
        <dbReference type="EMBL" id="MEE4597622.1"/>
    </source>
</evidence>
<organism evidence="1 2">
    <name type="scientific">Streptomyces asiaticus subsp. ignotus</name>
    <dbReference type="NCBI Taxonomy" id="3098222"/>
    <lineage>
        <taxon>Bacteria</taxon>
        <taxon>Bacillati</taxon>
        <taxon>Actinomycetota</taxon>
        <taxon>Actinomycetes</taxon>
        <taxon>Kitasatosporales</taxon>
        <taxon>Streptomycetaceae</taxon>
        <taxon>Streptomyces</taxon>
        <taxon>Streptomyces violaceusniger group</taxon>
    </lineage>
</organism>
<evidence type="ECO:0000313" key="2">
    <source>
        <dbReference type="Proteomes" id="UP001354709"/>
    </source>
</evidence>
<name>A0ABU7Q8A8_9ACTN</name>
<gene>
    <name evidence="1" type="ORF">V2J94_38080</name>
</gene>
<keyword evidence="2" id="KW-1185">Reference proteome</keyword>